<accession>A0A921ISJ1</accession>
<comment type="similarity">
    <text evidence="1">Belongs to the ribonucleoside diphosphate reductase class-2 family.</text>
</comment>
<gene>
    <name evidence="7" type="ORF">K8U80_11265</name>
</gene>
<dbReference type="InterPro" id="IPR023806">
    <property type="entry name" value="CHP03905"/>
</dbReference>
<evidence type="ECO:0000256" key="3">
    <source>
        <dbReference type="ARBA" id="ARBA00022634"/>
    </source>
</evidence>
<evidence type="ECO:0000313" key="8">
    <source>
        <dbReference type="Proteomes" id="UP000746751"/>
    </source>
</evidence>
<feature type="domain" description="TSCPD" evidence="6">
    <location>
        <begin position="6"/>
        <end position="82"/>
    </location>
</feature>
<dbReference type="NCBIfam" id="TIGR03905">
    <property type="entry name" value="TIGR03905_4_Cys"/>
    <property type="match status" value="1"/>
</dbReference>
<keyword evidence="4" id="KW-0547">Nucleotide-binding</keyword>
<dbReference type="Pfam" id="PF12637">
    <property type="entry name" value="TSCPD"/>
    <property type="match status" value="1"/>
</dbReference>
<dbReference type="InterPro" id="IPR024434">
    <property type="entry name" value="TSCPD_dom"/>
</dbReference>
<evidence type="ECO:0000259" key="6">
    <source>
        <dbReference type="Pfam" id="PF12637"/>
    </source>
</evidence>
<name>A0A921ISJ1_9ACTN</name>
<reference evidence="7" key="1">
    <citation type="journal article" date="2021" name="PeerJ">
        <title>Extensive microbial diversity within the chicken gut microbiome revealed by metagenomics and culture.</title>
        <authorList>
            <person name="Gilroy R."/>
            <person name="Ravi A."/>
            <person name="Getino M."/>
            <person name="Pursley I."/>
            <person name="Horton D.L."/>
            <person name="Alikhan N.F."/>
            <person name="Baker D."/>
            <person name="Gharbi K."/>
            <person name="Hall N."/>
            <person name="Watson M."/>
            <person name="Adriaenssens E.M."/>
            <person name="Foster-Nyarko E."/>
            <person name="Jarju S."/>
            <person name="Secka A."/>
            <person name="Antonio M."/>
            <person name="Oren A."/>
            <person name="Chaudhuri R.R."/>
            <person name="La Ragione R."/>
            <person name="Hildebrand F."/>
            <person name="Pallen M.J."/>
        </authorList>
    </citation>
    <scope>NUCLEOTIDE SEQUENCE</scope>
    <source>
        <strain evidence="7">ChiGjej2B2-7701</strain>
    </source>
</reference>
<evidence type="ECO:0000256" key="1">
    <source>
        <dbReference type="ARBA" id="ARBA00007405"/>
    </source>
</evidence>
<evidence type="ECO:0000256" key="4">
    <source>
        <dbReference type="ARBA" id="ARBA00022741"/>
    </source>
</evidence>
<proteinExistence type="inferred from homology"/>
<dbReference type="GO" id="GO:0071897">
    <property type="term" value="P:DNA biosynthetic process"/>
    <property type="evidence" value="ECO:0007669"/>
    <property type="project" value="UniProtKB-KW"/>
</dbReference>
<protein>
    <recommendedName>
        <fullName evidence="2">ribonucleoside-diphosphate reductase</fullName>
        <ecNumber evidence="2">1.17.4.1</ecNumber>
    </recommendedName>
</protein>
<comment type="caution">
    <text evidence="7">The sequence shown here is derived from an EMBL/GenBank/DDBJ whole genome shotgun (WGS) entry which is preliminary data.</text>
</comment>
<dbReference type="AlphaFoldDB" id="A0A921ISJ1"/>
<dbReference type="Proteomes" id="UP000746751">
    <property type="component" value="Unassembled WGS sequence"/>
</dbReference>
<keyword evidence="3" id="KW-0237">DNA synthesis</keyword>
<evidence type="ECO:0000256" key="2">
    <source>
        <dbReference type="ARBA" id="ARBA00012274"/>
    </source>
</evidence>
<evidence type="ECO:0000313" key="7">
    <source>
        <dbReference type="EMBL" id="HJG31953.1"/>
    </source>
</evidence>
<dbReference type="EC" id="1.17.4.1" evidence="2"/>
<sequence length="88" mass="9311">MINYDYTPHGVCSRAIHVSLTDDGSTIDHVSFEGGCNGNLKAISKLVAGQPVTRIVDILKGNMCGPRPTSCADQLTHALTEAAEKARA</sequence>
<reference evidence="7" key="2">
    <citation type="submission" date="2021-09" db="EMBL/GenBank/DDBJ databases">
        <authorList>
            <person name="Gilroy R."/>
        </authorList>
    </citation>
    <scope>NUCLEOTIDE SEQUENCE</scope>
    <source>
        <strain evidence="7">ChiGjej2B2-7701</strain>
    </source>
</reference>
<dbReference type="GO" id="GO:0000166">
    <property type="term" value="F:nucleotide binding"/>
    <property type="evidence" value="ECO:0007669"/>
    <property type="project" value="UniProtKB-KW"/>
</dbReference>
<evidence type="ECO:0000256" key="5">
    <source>
        <dbReference type="ARBA" id="ARBA00047754"/>
    </source>
</evidence>
<organism evidence="7 8">
    <name type="scientific">Collinsella ihumii</name>
    <dbReference type="NCBI Taxonomy" id="1720204"/>
    <lineage>
        <taxon>Bacteria</taxon>
        <taxon>Bacillati</taxon>
        <taxon>Actinomycetota</taxon>
        <taxon>Coriobacteriia</taxon>
        <taxon>Coriobacteriales</taxon>
        <taxon>Coriobacteriaceae</taxon>
        <taxon>Collinsella</taxon>
    </lineage>
</organism>
<dbReference type="GO" id="GO:0004748">
    <property type="term" value="F:ribonucleoside-diphosphate reductase activity, thioredoxin disulfide as acceptor"/>
    <property type="evidence" value="ECO:0007669"/>
    <property type="project" value="UniProtKB-EC"/>
</dbReference>
<comment type="catalytic activity">
    <reaction evidence="5">
        <text>a 2'-deoxyribonucleoside 5'-diphosphate + [thioredoxin]-disulfide + H2O = a ribonucleoside 5'-diphosphate + [thioredoxin]-dithiol</text>
        <dbReference type="Rhea" id="RHEA:23252"/>
        <dbReference type="Rhea" id="RHEA-COMP:10698"/>
        <dbReference type="Rhea" id="RHEA-COMP:10700"/>
        <dbReference type="ChEBI" id="CHEBI:15377"/>
        <dbReference type="ChEBI" id="CHEBI:29950"/>
        <dbReference type="ChEBI" id="CHEBI:50058"/>
        <dbReference type="ChEBI" id="CHEBI:57930"/>
        <dbReference type="ChEBI" id="CHEBI:73316"/>
        <dbReference type="EC" id="1.17.4.1"/>
    </reaction>
</comment>
<dbReference type="EMBL" id="DYVF01000069">
    <property type="protein sequence ID" value="HJG31953.1"/>
    <property type="molecule type" value="Genomic_DNA"/>
</dbReference>